<reference evidence="1" key="2">
    <citation type="journal article" date="2022" name="New Phytol.">
        <title>Evolutionary transition to the ectomycorrhizal habit in the genomes of a hyperdiverse lineage of mushroom-forming fungi.</title>
        <authorList>
            <person name="Looney B."/>
            <person name="Miyauchi S."/>
            <person name="Morin E."/>
            <person name="Drula E."/>
            <person name="Courty P.E."/>
            <person name="Kohler A."/>
            <person name="Kuo A."/>
            <person name="LaButti K."/>
            <person name="Pangilinan J."/>
            <person name="Lipzen A."/>
            <person name="Riley R."/>
            <person name="Andreopoulos W."/>
            <person name="He G."/>
            <person name="Johnson J."/>
            <person name="Nolan M."/>
            <person name="Tritt A."/>
            <person name="Barry K.W."/>
            <person name="Grigoriev I.V."/>
            <person name="Nagy L.G."/>
            <person name="Hibbett D."/>
            <person name="Henrissat B."/>
            <person name="Matheny P.B."/>
            <person name="Labbe J."/>
            <person name="Martin F.M."/>
        </authorList>
    </citation>
    <scope>NUCLEOTIDE SEQUENCE</scope>
    <source>
        <strain evidence="1">EC-137</strain>
    </source>
</reference>
<sequence length="264" mass="28418">DFFGMRLVVRHRVDACLPGLTAGLTGRTPYEVGSTPFTPESMARYWGFEEESGLVVTERAPTVACAGRLISQSVLVQTVVHARPYVTPDDHVAAYLAGIPYIHVGVVRDGEVQKVHMVRASAKVAREKHEAALEVLGQTLERVHDIVLGRRGQLSVVCTNGVLKVFEKAGGACFLPDEPKGQSSISWSLSTCHEPKEIGIGSNFSRCNCGAECTSMAGADGASGTTTAERDARVVSSRKDIKAGAVRRAVYENGTRAFFDRGLR</sequence>
<reference evidence="1" key="1">
    <citation type="submission" date="2021-02" db="EMBL/GenBank/DDBJ databases">
        <authorList>
            <consortium name="DOE Joint Genome Institute"/>
            <person name="Ahrendt S."/>
            <person name="Looney B.P."/>
            <person name="Miyauchi S."/>
            <person name="Morin E."/>
            <person name="Drula E."/>
            <person name="Courty P.E."/>
            <person name="Chicoki N."/>
            <person name="Fauchery L."/>
            <person name="Kohler A."/>
            <person name="Kuo A."/>
            <person name="Labutti K."/>
            <person name="Pangilinan J."/>
            <person name="Lipzen A."/>
            <person name="Riley R."/>
            <person name="Andreopoulos W."/>
            <person name="He G."/>
            <person name="Johnson J."/>
            <person name="Barry K.W."/>
            <person name="Grigoriev I.V."/>
            <person name="Nagy L."/>
            <person name="Hibbett D."/>
            <person name="Henrissat B."/>
            <person name="Matheny P.B."/>
            <person name="Labbe J."/>
            <person name="Martin F."/>
        </authorList>
    </citation>
    <scope>NUCLEOTIDE SEQUENCE</scope>
    <source>
        <strain evidence="1">EC-137</strain>
    </source>
</reference>
<dbReference type="EMBL" id="MU273468">
    <property type="protein sequence ID" value="KAI0036708.1"/>
    <property type="molecule type" value="Genomic_DNA"/>
</dbReference>
<name>A0ACB8QYA5_9AGAM</name>
<comment type="caution">
    <text evidence="1">The sequence shown here is derived from an EMBL/GenBank/DDBJ whole genome shotgun (WGS) entry which is preliminary data.</text>
</comment>
<gene>
    <name evidence="1" type="ORF">K488DRAFT_67342</name>
</gene>
<keyword evidence="2" id="KW-1185">Reference proteome</keyword>
<evidence type="ECO:0000313" key="2">
    <source>
        <dbReference type="Proteomes" id="UP000814128"/>
    </source>
</evidence>
<proteinExistence type="predicted"/>
<organism evidence="1 2">
    <name type="scientific">Vararia minispora EC-137</name>
    <dbReference type="NCBI Taxonomy" id="1314806"/>
    <lineage>
        <taxon>Eukaryota</taxon>
        <taxon>Fungi</taxon>
        <taxon>Dikarya</taxon>
        <taxon>Basidiomycota</taxon>
        <taxon>Agaricomycotina</taxon>
        <taxon>Agaricomycetes</taxon>
        <taxon>Russulales</taxon>
        <taxon>Lachnocladiaceae</taxon>
        <taxon>Vararia</taxon>
    </lineage>
</organism>
<evidence type="ECO:0000313" key="1">
    <source>
        <dbReference type="EMBL" id="KAI0036708.1"/>
    </source>
</evidence>
<feature type="non-terminal residue" evidence="1">
    <location>
        <position position="1"/>
    </location>
</feature>
<protein>
    <submittedName>
        <fullName evidence="1">Uncharacterized protein</fullName>
    </submittedName>
</protein>
<dbReference type="Proteomes" id="UP000814128">
    <property type="component" value="Unassembled WGS sequence"/>
</dbReference>
<accession>A0ACB8QYA5</accession>